<evidence type="ECO:0000256" key="9">
    <source>
        <dbReference type="ARBA" id="ARBA00023125"/>
    </source>
</evidence>
<dbReference type="Pfam" id="PF17921">
    <property type="entry name" value="Integrase_H2C2"/>
    <property type="match status" value="1"/>
</dbReference>
<organism evidence="12 13">
    <name type="scientific">Tanacetum coccineum</name>
    <dbReference type="NCBI Taxonomy" id="301880"/>
    <lineage>
        <taxon>Eukaryota</taxon>
        <taxon>Viridiplantae</taxon>
        <taxon>Streptophyta</taxon>
        <taxon>Embryophyta</taxon>
        <taxon>Tracheophyta</taxon>
        <taxon>Spermatophyta</taxon>
        <taxon>Magnoliopsida</taxon>
        <taxon>eudicotyledons</taxon>
        <taxon>Gunneridae</taxon>
        <taxon>Pentapetalae</taxon>
        <taxon>asterids</taxon>
        <taxon>campanulids</taxon>
        <taxon>Asterales</taxon>
        <taxon>Asteraceae</taxon>
        <taxon>Asteroideae</taxon>
        <taxon>Anthemideae</taxon>
        <taxon>Anthemidinae</taxon>
        <taxon>Tanacetum</taxon>
    </lineage>
</organism>
<evidence type="ECO:0000313" key="12">
    <source>
        <dbReference type="EMBL" id="GJS79911.1"/>
    </source>
</evidence>
<dbReference type="SUPFAM" id="SSF53098">
    <property type="entry name" value="Ribonuclease H-like"/>
    <property type="match status" value="1"/>
</dbReference>
<feature type="domain" description="Integrase catalytic" evidence="11">
    <location>
        <begin position="140"/>
        <end position="249"/>
    </location>
</feature>
<evidence type="ECO:0000259" key="11">
    <source>
        <dbReference type="PROSITE" id="PS50994"/>
    </source>
</evidence>
<dbReference type="Gene3D" id="3.30.420.10">
    <property type="entry name" value="Ribonuclease H-like superfamily/Ribonuclease H"/>
    <property type="match status" value="1"/>
</dbReference>
<dbReference type="Pfam" id="PF24626">
    <property type="entry name" value="SH3_Tf2-1"/>
    <property type="match status" value="1"/>
</dbReference>
<dbReference type="InterPro" id="IPR056924">
    <property type="entry name" value="SH3_Tf2-1"/>
</dbReference>
<keyword evidence="4" id="KW-0378">Hydrolase</keyword>
<evidence type="ECO:0000256" key="6">
    <source>
        <dbReference type="ARBA" id="ARBA00022908"/>
    </source>
</evidence>
<reference evidence="12" key="2">
    <citation type="submission" date="2022-01" db="EMBL/GenBank/DDBJ databases">
        <authorList>
            <person name="Yamashiro T."/>
            <person name="Shiraishi A."/>
            <person name="Satake H."/>
            <person name="Nakayama K."/>
        </authorList>
    </citation>
    <scope>NUCLEOTIDE SEQUENCE</scope>
</reference>
<dbReference type="PANTHER" id="PTHR37984">
    <property type="entry name" value="PROTEIN CBG26694"/>
    <property type="match status" value="1"/>
</dbReference>
<keyword evidence="10" id="KW-0233">DNA recombination</keyword>
<evidence type="ECO:0000256" key="7">
    <source>
        <dbReference type="ARBA" id="ARBA00022918"/>
    </source>
</evidence>
<evidence type="ECO:0000256" key="10">
    <source>
        <dbReference type="ARBA" id="ARBA00023172"/>
    </source>
</evidence>
<proteinExistence type="predicted"/>
<dbReference type="InterPro" id="IPR001584">
    <property type="entry name" value="Integrase_cat-core"/>
</dbReference>
<evidence type="ECO:0000256" key="1">
    <source>
        <dbReference type="ARBA" id="ARBA00022670"/>
    </source>
</evidence>
<keyword evidence="2" id="KW-0479">Metal-binding</keyword>
<sequence>MRQRRWIELFSDYDCEICYHPGKANVVANALGRKERVKPKRVRAINVPLKGEVRTLIMDEAHKSKYSVHPGADKMYYDLRDRYWWPGMKKDIVEYVSKCLTCLKVKAEHQRPSGLLQQPEIPVWKWEGIAMDFDYKMERLARLYLNEIVARHGVPILIISNRDSRFTSRFWQSMQEALGTRLDMSTTYHPKTNGQSKRTIQTLEDMLRAYVLDFEGSWDIHLPLVEFSYNNNYHASVRCAPFEALYGRKCHSSIMWAEVEEGQLIGPELVQETIEKISQIKDRLKVARDCQKSYADNRRKPQEFSVGDYVIKKVGRVAYRLDLPEELNGVHDTFHVSNLKKCLADPTLQVPLDEIQVDAKLNFVEELVEILEREFKKLKRSRIAIVKV</sequence>
<name>A0ABQ4YR27_9ASTR</name>
<evidence type="ECO:0000256" key="4">
    <source>
        <dbReference type="ARBA" id="ARBA00022801"/>
    </source>
</evidence>
<evidence type="ECO:0000313" key="13">
    <source>
        <dbReference type="Proteomes" id="UP001151760"/>
    </source>
</evidence>
<reference evidence="12" key="1">
    <citation type="journal article" date="2022" name="Int. J. Mol. Sci.">
        <title>Draft Genome of Tanacetum Coccineum: Genomic Comparison of Closely Related Tanacetum-Family Plants.</title>
        <authorList>
            <person name="Yamashiro T."/>
            <person name="Shiraishi A."/>
            <person name="Nakayama K."/>
            <person name="Satake H."/>
        </authorList>
    </citation>
    <scope>NUCLEOTIDE SEQUENCE</scope>
</reference>
<dbReference type="PROSITE" id="PS50994">
    <property type="entry name" value="INTEGRASE"/>
    <property type="match status" value="1"/>
</dbReference>
<keyword evidence="7 12" id="KW-0695">RNA-directed DNA polymerase</keyword>
<evidence type="ECO:0000256" key="2">
    <source>
        <dbReference type="ARBA" id="ARBA00022723"/>
    </source>
</evidence>
<accession>A0ABQ4YR27</accession>
<keyword evidence="8" id="KW-0808">Transferase</keyword>
<dbReference type="InterPro" id="IPR036397">
    <property type="entry name" value="RNaseH_sf"/>
</dbReference>
<dbReference type="GO" id="GO:0003964">
    <property type="term" value="F:RNA-directed DNA polymerase activity"/>
    <property type="evidence" value="ECO:0007669"/>
    <property type="project" value="UniProtKB-KW"/>
</dbReference>
<keyword evidence="5" id="KW-0460">Magnesium</keyword>
<keyword evidence="8" id="KW-0239">DNA-directed DNA polymerase</keyword>
<evidence type="ECO:0000256" key="5">
    <source>
        <dbReference type="ARBA" id="ARBA00022842"/>
    </source>
</evidence>
<gene>
    <name evidence="12" type="ORF">Tco_0729792</name>
</gene>
<dbReference type="InterPro" id="IPR041588">
    <property type="entry name" value="Integrase_H2C2"/>
</dbReference>
<keyword evidence="9" id="KW-0238">DNA-binding</keyword>
<protein>
    <submittedName>
        <fullName evidence="12">Reverse transcriptase domain-containing protein</fullName>
    </submittedName>
</protein>
<comment type="caution">
    <text evidence="12">The sequence shown here is derived from an EMBL/GenBank/DDBJ whole genome shotgun (WGS) entry which is preliminary data.</text>
</comment>
<dbReference type="InterPro" id="IPR012337">
    <property type="entry name" value="RNaseH-like_sf"/>
</dbReference>
<dbReference type="PANTHER" id="PTHR37984:SF15">
    <property type="entry name" value="INTEGRASE CATALYTIC DOMAIN-CONTAINING PROTEIN"/>
    <property type="match status" value="1"/>
</dbReference>
<dbReference type="EMBL" id="BQNB010010632">
    <property type="protein sequence ID" value="GJS79911.1"/>
    <property type="molecule type" value="Genomic_DNA"/>
</dbReference>
<dbReference type="Gene3D" id="1.10.340.70">
    <property type="match status" value="1"/>
</dbReference>
<keyword evidence="13" id="KW-1185">Reference proteome</keyword>
<evidence type="ECO:0000256" key="8">
    <source>
        <dbReference type="ARBA" id="ARBA00022932"/>
    </source>
</evidence>
<dbReference type="InterPro" id="IPR050951">
    <property type="entry name" value="Retrovirus_Pol_polyprotein"/>
</dbReference>
<evidence type="ECO:0000256" key="3">
    <source>
        <dbReference type="ARBA" id="ARBA00022750"/>
    </source>
</evidence>
<keyword evidence="6" id="KW-0229">DNA integration</keyword>
<keyword evidence="8" id="KW-0548">Nucleotidyltransferase</keyword>
<keyword evidence="3" id="KW-0064">Aspartyl protease</keyword>
<keyword evidence="1" id="KW-0645">Protease</keyword>
<dbReference type="Proteomes" id="UP001151760">
    <property type="component" value="Unassembled WGS sequence"/>
</dbReference>